<dbReference type="Proteomes" id="UP000000268">
    <property type="component" value="Plasmid pREB5"/>
</dbReference>
<dbReference type="HOGENOM" id="CLU_3075606_0_0_3"/>
<dbReference type="AlphaFoldDB" id="A8ZPJ9"/>
<evidence type="ECO:0000313" key="2">
    <source>
        <dbReference type="Proteomes" id="UP000000268"/>
    </source>
</evidence>
<evidence type="ECO:0000313" key="1">
    <source>
        <dbReference type="EMBL" id="ABW32935.1"/>
    </source>
</evidence>
<reference evidence="1 2" key="1">
    <citation type="journal article" date="2008" name="Proc. Natl. Acad. Sci. U.S.A.">
        <title>Niche adaptation and genome expansion in the chlorophyll d-producing cyanobacterium Acaryochloris marina.</title>
        <authorList>
            <person name="Swingley W.D."/>
            <person name="Chen M."/>
            <person name="Cheung P.C."/>
            <person name="Conrad A.L."/>
            <person name="Dejesa L.C."/>
            <person name="Hao J."/>
            <person name="Honchak B.M."/>
            <person name="Karbach L.E."/>
            <person name="Kurdoglu A."/>
            <person name="Lahiri S."/>
            <person name="Mastrian S.D."/>
            <person name="Miyashita H."/>
            <person name="Page L."/>
            <person name="Ramakrishna P."/>
            <person name="Satoh S."/>
            <person name="Sattley W.M."/>
            <person name="Shimada Y."/>
            <person name="Taylor H.L."/>
            <person name="Tomo T."/>
            <person name="Tsuchiya T."/>
            <person name="Wang Z.T."/>
            <person name="Raymond J."/>
            <person name="Mimuro M."/>
            <person name="Blankenship R.E."/>
            <person name="Touchman J.W."/>
        </authorList>
    </citation>
    <scope>NUCLEOTIDE SEQUENCE [LARGE SCALE GENOMIC DNA]</scope>
    <source>
        <strain evidence="2">MBIC 11017</strain>
        <plasmid evidence="2">Plasmid pREB5</plasmid>
    </source>
</reference>
<organism evidence="1 2">
    <name type="scientific">Acaryochloris marina (strain MBIC 11017)</name>
    <dbReference type="NCBI Taxonomy" id="329726"/>
    <lineage>
        <taxon>Bacteria</taxon>
        <taxon>Bacillati</taxon>
        <taxon>Cyanobacteriota</taxon>
        <taxon>Cyanophyceae</taxon>
        <taxon>Acaryochloridales</taxon>
        <taxon>Acaryochloridaceae</taxon>
        <taxon>Acaryochloris</taxon>
    </lineage>
</organism>
<gene>
    <name evidence="1" type="ordered locus">AM1_E0166</name>
</gene>
<name>A8ZPJ9_ACAM1</name>
<accession>A8ZPJ9</accession>
<geneLocation type="plasmid" evidence="1 2">
    <name>pREB5</name>
</geneLocation>
<sequence length="52" mass="5783">MDTLFPLTYIFSYSRSKTCSTLVFPSFEANQSFGILLALSLIGISELLICDD</sequence>
<keyword evidence="2" id="KW-1185">Reference proteome</keyword>
<dbReference type="EMBL" id="CP000842">
    <property type="protein sequence ID" value="ABW32935.1"/>
    <property type="molecule type" value="Genomic_DNA"/>
</dbReference>
<proteinExistence type="predicted"/>
<dbReference type="KEGG" id="amr:AM1_E0166"/>
<protein>
    <submittedName>
        <fullName evidence="1">Uncharacterized protein</fullName>
    </submittedName>
</protein>
<keyword evidence="1" id="KW-0614">Plasmid</keyword>